<dbReference type="InterPro" id="IPR036864">
    <property type="entry name" value="Zn2-C6_fun-type_DNA-bd_sf"/>
</dbReference>
<gene>
    <name evidence="3" type="ORF">M413DRAFT_80533</name>
</gene>
<reference evidence="3 4" key="1">
    <citation type="submission" date="2014-04" db="EMBL/GenBank/DDBJ databases">
        <authorList>
            <consortium name="DOE Joint Genome Institute"/>
            <person name="Kuo A."/>
            <person name="Gay G."/>
            <person name="Dore J."/>
            <person name="Kohler A."/>
            <person name="Nagy L.G."/>
            <person name="Floudas D."/>
            <person name="Copeland A."/>
            <person name="Barry K.W."/>
            <person name="Cichocki N."/>
            <person name="Veneault-Fourrey C."/>
            <person name="LaButti K."/>
            <person name="Lindquist E.A."/>
            <person name="Lipzen A."/>
            <person name="Lundell T."/>
            <person name="Morin E."/>
            <person name="Murat C."/>
            <person name="Sun H."/>
            <person name="Tunlid A."/>
            <person name="Henrissat B."/>
            <person name="Grigoriev I.V."/>
            <person name="Hibbett D.S."/>
            <person name="Martin F."/>
            <person name="Nordberg H.P."/>
            <person name="Cantor M.N."/>
            <person name="Hua S.X."/>
        </authorList>
    </citation>
    <scope>NUCLEOTIDE SEQUENCE [LARGE SCALE GENOMIC DNA]</scope>
    <source>
        <strain evidence="4">h7</strain>
    </source>
</reference>
<dbReference type="AlphaFoldDB" id="A0A0C2YFL5"/>
<dbReference type="OrthoDB" id="5419315at2759"/>
<feature type="region of interest" description="Disordered" evidence="1">
    <location>
        <begin position="325"/>
        <end position="344"/>
    </location>
</feature>
<dbReference type="Proteomes" id="UP000053424">
    <property type="component" value="Unassembled WGS sequence"/>
</dbReference>
<feature type="region of interest" description="Disordered" evidence="1">
    <location>
        <begin position="411"/>
        <end position="435"/>
    </location>
</feature>
<feature type="region of interest" description="Disordered" evidence="1">
    <location>
        <begin position="197"/>
        <end position="250"/>
    </location>
</feature>
<keyword evidence="4" id="KW-1185">Reference proteome</keyword>
<protein>
    <recommendedName>
        <fullName evidence="2">Zn(2)-C6 fungal-type domain-containing protein</fullName>
    </recommendedName>
</protein>
<dbReference type="SUPFAM" id="SSF57701">
    <property type="entry name" value="Zn2/Cys6 DNA-binding domain"/>
    <property type="match status" value="1"/>
</dbReference>
<dbReference type="PROSITE" id="PS00463">
    <property type="entry name" value="ZN2_CY6_FUNGAL_1"/>
    <property type="match status" value="1"/>
</dbReference>
<dbReference type="InterPro" id="IPR001138">
    <property type="entry name" value="Zn2Cys6_DnaBD"/>
</dbReference>
<dbReference type="GO" id="GO:0000981">
    <property type="term" value="F:DNA-binding transcription factor activity, RNA polymerase II-specific"/>
    <property type="evidence" value="ECO:0007669"/>
    <property type="project" value="InterPro"/>
</dbReference>
<dbReference type="HOGENOM" id="CLU_518799_0_0_1"/>
<reference evidence="4" key="2">
    <citation type="submission" date="2015-01" db="EMBL/GenBank/DDBJ databases">
        <title>Evolutionary Origins and Diversification of the Mycorrhizal Mutualists.</title>
        <authorList>
            <consortium name="DOE Joint Genome Institute"/>
            <consortium name="Mycorrhizal Genomics Consortium"/>
            <person name="Kohler A."/>
            <person name="Kuo A."/>
            <person name="Nagy L.G."/>
            <person name="Floudas D."/>
            <person name="Copeland A."/>
            <person name="Barry K.W."/>
            <person name="Cichocki N."/>
            <person name="Veneault-Fourrey C."/>
            <person name="LaButti K."/>
            <person name="Lindquist E.A."/>
            <person name="Lipzen A."/>
            <person name="Lundell T."/>
            <person name="Morin E."/>
            <person name="Murat C."/>
            <person name="Riley R."/>
            <person name="Ohm R."/>
            <person name="Sun H."/>
            <person name="Tunlid A."/>
            <person name="Henrissat B."/>
            <person name="Grigoriev I.V."/>
            <person name="Hibbett D.S."/>
            <person name="Martin F."/>
        </authorList>
    </citation>
    <scope>NUCLEOTIDE SEQUENCE [LARGE SCALE GENOMIC DNA]</scope>
    <source>
        <strain evidence="4">h7</strain>
    </source>
</reference>
<name>A0A0C2YFL5_HEBCY</name>
<dbReference type="CDD" id="cd00067">
    <property type="entry name" value="GAL4"/>
    <property type="match status" value="1"/>
</dbReference>
<sequence length="525" mass="58955">MKYFANLEKLSIELQQKELNLEQYLYGNDSGRAARWKEIVFLLQLCHDALSAPASDAVHGPLSCAPLPDMQRIREIETLIGSLLVDELYFDKRDAFRSINALRTSSHGFEHYSSSFRRDTFRQVSSILGRDSTSMESFNSPVEFYGEMFDRDISWKRSRNFLAYSSHLYLLYLALGELADLQQVIKNFREQKLPESTSLDSLDLPPTEEVTNRNSDLSRDTECAELGPSCSTSELPQGGSHSSDDSRSGSEMEIDVDYVADGPSSVQGSLLFTDARRRPPSWTDNLTLVGSESTFISDENPDHKAMDWNPSKVQSSTALQRLENAAVGESSHRRSRHPSLDDSHNMRRGGCWTCRVRRKKCDPQGEGDSCKTCQRLRINCLGWGSKRPEWMRDKKNVDAYKASIKAQLSQAGLIRSQSRHQPPQVPKSPNEFSSLPHVENVGATGTDSSSWSGRSLPHPIVAQPMQMDVGEFQAVNSSQEVVVPKIRPVSAPPATLQSHRRRGMYFAKGQEVYIREDNRALSAVV</sequence>
<dbReference type="PROSITE" id="PS50048">
    <property type="entry name" value="ZN2_CY6_FUNGAL_2"/>
    <property type="match status" value="1"/>
</dbReference>
<accession>A0A0C2YFL5</accession>
<dbReference type="GO" id="GO:0008270">
    <property type="term" value="F:zinc ion binding"/>
    <property type="evidence" value="ECO:0007669"/>
    <property type="project" value="InterPro"/>
</dbReference>
<feature type="compositionally biased region" description="Polar residues" evidence="1">
    <location>
        <begin position="411"/>
        <end position="421"/>
    </location>
</feature>
<organism evidence="3 4">
    <name type="scientific">Hebeloma cylindrosporum</name>
    <dbReference type="NCBI Taxonomy" id="76867"/>
    <lineage>
        <taxon>Eukaryota</taxon>
        <taxon>Fungi</taxon>
        <taxon>Dikarya</taxon>
        <taxon>Basidiomycota</taxon>
        <taxon>Agaricomycotina</taxon>
        <taxon>Agaricomycetes</taxon>
        <taxon>Agaricomycetidae</taxon>
        <taxon>Agaricales</taxon>
        <taxon>Agaricineae</taxon>
        <taxon>Hymenogastraceae</taxon>
        <taxon>Hebeloma</taxon>
    </lineage>
</organism>
<feature type="domain" description="Zn(2)-C6 fungal-type" evidence="2">
    <location>
        <begin position="350"/>
        <end position="380"/>
    </location>
</feature>
<dbReference type="EMBL" id="KN831768">
    <property type="protein sequence ID" value="KIM48523.1"/>
    <property type="molecule type" value="Genomic_DNA"/>
</dbReference>
<evidence type="ECO:0000259" key="2">
    <source>
        <dbReference type="PROSITE" id="PS50048"/>
    </source>
</evidence>
<evidence type="ECO:0000313" key="4">
    <source>
        <dbReference type="Proteomes" id="UP000053424"/>
    </source>
</evidence>
<evidence type="ECO:0000313" key="3">
    <source>
        <dbReference type="EMBL" id="KIM48523.1"/>
    </source>
</evidence>
<dbReference type="STRING" id="686832.A0A0C2YFL5"/>
<evidence type="ECO:0000256" key="1">
    <source>
        <dbReference type="SAM" id="MobiDB-lite"/>
    </source>
</evidence>
<proteinExistence type="predicted"/>